<evidence type="ECO:0000313" key="1">
    <source>
        <dbReference type="EMBL" id="KAH8037319.1"/>
    </source>
</evidence>
<comment type="caution">
    <text evidence="1">The sequence shown here is derived from an EMBL/GenBank/DDBJ whole genome shotgun (WGS) entry which is preliminary data.</text>
</comment>
<dbReference type="PANTHER" id="PTHR11567:SF113">
    <property type="entry name" value="ACID PHOSPHATASE-LIKE PROTEIN 2"/>
    <property type="match status" value="1"/>
</dbReference>
<gene>
    <name evidence="1" type="ORF">HPB51_009874</name>
</gene>
<organism evidence="1 2">
    <name type="scientific">Rhipicephalus microplus</name>
    <name type="common">Cattle tick</name>
    <name type="synonym">Boophilus microplus</name>
    <dbReference type="NCBI Taxonomy" id="6941"/>
    <lineage>
        <taxon>Eukaryota</taxon>
        <taxon>Metazoa</taxon>
        <taxon>Ecdysozoa</taxon>
        <taxon>Arthropoda</taxon>
        <taxon>Chelicerata</taxon>
        <taxon>Arachnida</taxon>
        <taxon>Acari</taxon>
        <taxon>Parasitiformes</taxon>
        <taxon>Ixodida</taxon>
        <taxon>Ixodoidea</taxon>
        <taxon>Ixodidae</taxon>
        <taxon>Rhipicephalinae</taxon>
        <taxon>Rhipicephalus</taxon>
        <taxon>Boophilus</taxon>
    </lineage>
</organism>
<accession>A0A9J6ESW3</accession>
<name>A0A9J6ESW3_RHIMP</name>
<dbReference type="AlphaFoldDB" id="A0A9J6ESW3"/>
<dbReference type="Proteomes" id="UP000821866">
    <property type="component" value="Chromosome 10"/>
</dbReference>
<dbReference type="PANTHER" id="PTHR11567">
    <property type="entry name" value="ACID PHOSPHATASE-RELATED"/>
    <property type="match status" value="1"/>
</dbReference>
<dbReference type="VEuPathDB" id="VectorBase:LOC119179395"/>
<dbReference type="InterPro" id="IPR050645">
    <property type="entry name" value="Histidine_acid_phosphatase"/>
</dbReference>
<reference evidence="1" key="1">
    <citation type="journal article" date="2020" name="Cell">
        <title>Large-Scale Comparative Analyses of Tick Genomes Elucidate Their Genetic Diversity and Vector Capacities.</title>
        <authorList>
            <consortium name="Tick Genome and Microbiome Consortium (TIGMIC)"/>
            <person name="Jia N."/>
            <person name="Wang J."/>
            <person name="Shi W."/>
            <person name="Du L."/>
            <person name="Sun Y."/>
            <person name="Zhan W."/>
            <person name="Jiang J.F."/>
            <person name="Wang Q."/>
            <person name="Zhang B."/>
            <person name="Ji P."/>
            <person name="Bell-Sakyi L."/>
            <person name="Cui X.M."/>
            <person name="Yuan T.T."/>
            <person name="Jiang B.G."/>
            <person name="Yang W.F."/>
            <person name="Lam T.T."/>
            <person name="Chang Q.C."/>
            <person name="Ding S.J."/>
            <person name="Wang X.J."/>
            <person name="Zhu J.G."/>
            <person name="Ruan X.D."/>
            <person name="Zhao L."/>
            <person name="Wei J.T."/>
            <person name="Ye R.Z."/>
            <person name="Que T.C."/>
            <person name="Du C.H."/>
            <person name="Zhou Y.H."/>
            <person name="Cheng J.X."/>
            <person name="Dai P.F."/>
            <person name="Guo W.B."/>
            <person name="Han X.H."/>
            <person name="Huang E.J."/>
            <person name="Li L.F."/>
            <person name="Wei W."/>
            <person name="Gao Y.C."/>
            <person name="Liu J.Z."/>
            <person name="Shao H.Z."/>
            <person name="Wang X."/>
            <person name="Wang C.C."/>
            <person name="Yang T.C."/>
            <person name="Huo Q.B."/>
            <person name="Li W."/>
            <person name="Chen H.Y."/>
            <person name="Chen S.E."/>
            <person name="Zhou L.G."/>
            <person name="Ni X.B."/>
            <person name="Tian J.H."/>
            <person name="Sheng Y."/>
            <person name="Liu T."/>
            <person name="Pan Y.S."/>
            <person name="Xia L.Y."/>
            <person name="Li J."/>
            <person name="Zhao F."/>
            <person name="Cao W.C."/>
        </authorList>
    </citation>
    <scope>NUCLEOTIDE SEQUENCE</scope>
    <source>
        <strain evidence="1">Rmic-2018</strain>
    </source>
</reference>
<dbReference type="Gene3D" id="3.40.50.1240">
    <property type="entry name" value="Phosphoglycerate mutase-like"/>
    <property type="match status" value="1"/>
</dbReference>
<evidence type="ECO:0000313" key="2">
    <source>
        <dbReference type="Proteomes" id="UP000821866"/>
    </source>
</evidence>
<protein>
    <submittedName>
        <fullName evidence="1">Uncharacterized protein</fullName>
    </submittedName>
</protein>
<proteinExistence type="predicted"/>
<dbReference type="GO" id="GO:0016791">
    <property type="term" value="F:phosphatase activity"/>
    <property type="evidence" value="ECO:0007669"/>
    <property type="project" value="TreeGrafter"/>
</dbReference>
<reference evidence="1" key="2">
    <citation type="submission" date="2021-09" db="EMBL/GenBank/DDBJ databases">
        <authorList>
            <person name="Jia N."/>
            <person name="Wang J."/>
            <person name="Shi W."/>
            <person name="Du L."/>
            <person name="Sun Y."/>
            <person name="Zhan W."/>
            <person name="Jiang J."/>
            <person name="Wang Q."/>
            <person name="Zhang B."/>
            <person name="Ji P."/>
            <person name="Sakyi L.B."/>
            <person name="Cui X."/>
            <person name="Yuan T."/>
            <person name="Jiang B."/>
            <person name="Yang W."/>
            <person name="Lam T.T.-Y."/>
            <person name="Chang Q."/>
            <person name="Ding S."/>
            <person name="Wang X."/>
            <person name="Zhu J."/>
            <person name="Ruan X."/>
            <person name="Zhao L."/>
            <person name="Wei J."/>
            <person name="Que T."/>
            <person name="Du C."/>
            <person name="Cheng J."/>
            <person name="Dai P."/>
            <person name="Han X."/>
            <person name="Huang E."/>
            <person name="Gao Y."/>
            <person name="Liu J."/>
            <person name="Shao H."/>
            <person name="Ye R."/>
            <person name="Li L."/>
            <person name="Wei W."/>
            <person name="Wang X."/>
            <person name="Wang C."/>
            <person name="Huo Q."/>
            <person name="Li W."/>
            <person name="Guo W."/>
            <person name="Chen H."/>
            <person name="Chen S."/>
            <person name="Zhou L."/>
            <person name="Zhou L."/>
            <person name="Ni X."/>
            <person name="Tian J."/>
            <person name="Zhou Y."/>
            <person name="Sheng Y."/>
            <person name="Liu T."/>
            <person name="Pan Y."/>
            <person name="Xia L."/>
            <person name="Li J."/>
            <person name="Zhao F."/>
            <person name="Cao W."/>
        </authorList>
    </citation>
    <scope>NUCLEOTIDE SEQUENCE</scope>
    <source>
        <strain evidence="1">Rmic-2018</strain>
        <tissue evidence="1">Larvae</tissue>
    </source>
</reference>
<sequence>MSFRNRNLEHNIIIMSSAVSTARNQPHGPAENLLYVFVVSRHGPRTAVIPCKKLLKKEPVDHGQLAEKGRERTFKLGQFRRDRYRLFLEGSTEKPGQVLATYVDLDRCRDSVKETLRGLGGAVAATNADPTMYDVPFLDSVKANLDKALKEPGRDSYATLGDLIAFVTEKTVAPRNNNEEKFLVIDSLVTYVFSGNPVPDWAKPTWDDFLWTDQMVFVRTPSVRSLAAYVLDTLTVPFEKRPDKMNLFSMSDTSGFSVLRLLDSSHASRPCFCASILIEVYSRDGTKDFVRVLYRTKHEPCLVPMEKMGNPCELTEFLEFLRSVPKTREHKK</sequence>
<keyword evidence="2" id="KW-1185">Reference proteome</keyword>
<dbReference type="EMBL" id="JABSTU010000002">
    <property type="protein sequence ID" value="KAH8037319.1"/>
    <property type="molecule type" value="Genomic_DNA"/>
</dbReference>
<dbReference type="InterPro" id="IPR029033">
    <property type="entry name" value="His_PPase_superfam"/>
</dbReference>
<dbReference type="SUPFAM" id="SSF53254">
    <property type="entry name" value="Phosphoglycerate mutase-like"/>
    <property type="match status" value="1"/>
</dbReference>